<keyword evidence="8" id="KW-1185">Reference proteome</keyword>
<feature type="site" description="Important for catalytic activity" evidence="5">
    <location>
        <position position="113"/>
    </location>
</feature>
<feature type="binding site" evidence="5">
    <location>
        <position position="272"/>
    </location>
    <ligand>
        <name>substrate</name>
    </ligand>
</feature>
<dbReference type="EC" id="1.1.1.271" evidence="5"/>
<dbReference type="SUPFAM" id="SSF51735">
    <property type="entry name" value="NAD(P)-binding Rossmann-fold domains"/>
    <property type="match status" value="1"/>
</dbReference>
<evidence type="ECO:0000259" key="6">
    <source>
        <dbReference type="Pfam" id="PF01370"/>
    </source>
</evidence>
<comment type="pathway">
    <text evidence="5">Nucleotide-sugar biosynthesis; GDP-L-fucose biosynthesis via de novo pathway; GDP-L-fucose from GDP-alpha-D-mannose: step 2/2.</text>
</comment>
<dbReference type="Pfam" id="PF01370">
    <property type="entry name" value="Epimerase"/>
    <property type="match status" value="1"/>
</dbReference>
<dbReference type="CDD" id="cd05239">
    <property type="entry name" value="GDP_FS_SDR_e"/>
    <property type="match status" value="1"/>
</dbReference>
<dbReference type="HAMAP" id="MF_00956">
    <property type="entry name" value="GDP_fucose_synth"/>
    <property type="match status" value="1"/>
</dbReference>
<comment type="function">
    <text evidence="5">Catalyzes the two-step NADP-dependent conversion of GDP-4-dehydro-6-deoxy-D-mannose to GDP-fucose, involving an epimerase and a reductase reaction.</text>
</comment>
<reference evidence="7 8" key="1">
    <citation type="submission" date="2023-01" db="EMBL/GenBank/DDBJ databases">
        <title>Novel species of the genus Asticcacaulis isolated from rivers.</title>
        <authorList>
            <person name="Lu H."/>
        </authorList>
    </citation>
    <scope>NUCLEOTIDE SEQUENCE [LARGE SCALE GENOMIC DNA]</scope>
    <source>
        <strain evidence="7 8">LKC15W</strain>
    </source>
</reference>
<feature type="binding site" evidence="5">
    <location>
        <begin position="15"/>
        <end position="21"/>
    </location>
    <ligand>
        <name>NADP(+)</name>
        <dbReference type="ChEBI" id="CHEBI:58349"/>
    </ligand>
</feature>
<evidence type="ECO:0000256" key="5">
    <source>
        <dbReference type="HAMAP-Rule" id="MF_00956"/>
    </source>
</evidence>
<feature type="binding site" evidence="5">
    <location>
        <position position="213"/>
    </location>
    <ligand>
        <name>substrate</name>
    </ligand>
</feature>
<sequence>MTEKLTNGAVVLVTGGRGLVGRALQNRLAEANVKVVAPTSSELDLRDPNATHAFFREVSPDYVFHLAARVYGIMGNIMNKGVSIYENVMINTNVIEGSRLAGVKKVVSMGSGCVYPYPPPAEHLTEDMIFRGEPHSSEDSYAHSKRLMYAMQKAYQEQYGLDYAFVVSGNLFGPHDSFDFESGHVIPSLVHKFYNAAREMTPIVAWGTGKAQRDFTYSSDVAEALTFIMEGGQGAINMGSGQVHKIHDIIECLAEVSGIGMDAVQFDTSKPDGQEYRYYDVSKLQALGFKPRVTLAEGLQKTYDWFVKNYDQARL</sequence>
<name>A0ABT5HK45_9CAUL</name>
<comment type="caution">
    <text evidence="5">Lacks conserved residue(s) required for the propagation of feature annotation.</text>
</comment>
<proteinExistence type="inferred from homology"/>
<evidence type="ECO:0000256" key="4">
    <source>
        <dbReference type="ARBA" id="ARBA00023235"/>
    </source>
</evidence>
<feature type="binding site" evidence="5">
    <location>
        <position position="184"/>
    </location>
    <ligand>
        <name>NADP(+)</name>
        <dbReference type="ChEBI" id="CHEBI:58349"/>
    </ligand>
</feature>
<comment type="catalytic activity">
    <reaction evidence="5">
        <text>GDP-beta-L-fucose + NADP(+) = GDP-4-dehydro-alpha-D-rhamnose + NADPH + H(+)</text>
        <dbReference type="Rhea" id="RHEA:18885"/>
        <dbReference type="ChEBI" id="CHEBI:15378"/>
        <dbReference type="ChEBI" id="CHEBI:57273"/>
        <dbReference type="ChEBI" id="CHEBI:57783"/>
        <dbReference type="ChEBI" id="CHEBI:57964"/>
        <dbReference type="ChEBI" id="CHEBI:58349"/>
        <dbReference type="EC" id="1.1.1.271"/>
    </reaction>
</comment>
<dbReference type="Proteomes" id="UP001218579">
    <property type="component" value="Unassembled WGS sequence"/>
</dbReference>
<keyword evidence="3 5" id="KW-0560">Oxidoreductase</keyword>
<keyword evidence="5" id="KW-0511">Multifunctional enzyme</keyword>
<gene>
    <name evidence="5" type="primary">fcl</name>
    <name evidence="7" type="ORF">PQU98_10160</name>
</gene>
<dbReference type="PANTHER" id="PTHR43238:SF1">
    <property type="entry name" value="GDP-L-FUCOSE SYNTHASE"/>
    <property type="match status" value="1"/>
</dbReference>
<feature type="binding site" evidence="5">
    <location>
        <position position="206"/>
    </location>
    <ligand>
        <name>substrate</name>
    </ligand>
</feature>
<feature type="site" description="Important for catalytic activity" evidence="5">
    <location>
        <position position="111"/>
    </location>
</feature>
<organism evidence="7 8">
    <name type="scientific">Asticcacaulis machinosus</name>
    <dbReference type="NCBI Taxonomy" id="2984211"/>
    <lineage>
        <taxon>Bacteria</taxon>
        <taxon>Pseudomonadati</taxon>
        <taxon>Pseudomonadota</taxon>
        <taxon>Alphaproteobacteria</taxon>
        <taxon>Caulobacterales</taxon>
        <taxon>Caulobacteraceae</taxon>
        <taxon>Asticcacaulis</taxon>
    </lineage>
</organism>
<accession>A0ABT5HK45</accession>
<dbReference type="PANTHER" id="PTHR43238">
    <property type="entry name" value="GDP-L-FUCOSE SYNTHASE"/>
    <property type="match status" value="1"/>
</dbReference>
<evidence type="ECO:0000256" key="1">
    <source>
        <dbReference type="ARBA" id="ARBA00005959"/>
    </source>
</evidence>
<dbReference type="InterPro" id="IPR028614">
    <property type="entry name" value="GDP_fucose/colitose_synth"/>
</dbReference>
<evidence type="ECO:0000313" key="8">
    <source>
        <dbReference type="Proteomes" id="UP001218579"/>
    </source>
</evidence>
<dbReference type="Gene3D" id="3.40.50.720">
    <property type="entry name" value="NAD(P)-binding Rossmann-like Domain"/>
    <property type="match status" value="1"/>
</dbReference>
<evidence type="ECO:0000256" key="2">
    <source>
        <dbReference type="ARBA" id="ARBA00022857"/>
    </source>
</evidence>
<evidence type="ECO:0000313" key="7">
    <source>
        <dbReference type="EMBL" id="MDC7676495.1"/>
    </source>
</evidence>
<dbReference type="InterPro" id="IPR001509">
    <property type="entry name" value="Epimerase_deHydtase"/>
</dbReference>
<evidence type="ECO:0000256" key="3">
    <source>
        <dbReference type="ARBA" id="ARBA00023002"/>
    </source>
</evidence>
<keyword evidence="4 5" id="KW-0413">Isomerase</keyword>
<keyword evidence="2 5" id="KW-0521">NADP</keyword>
<protein>
    <recommendedName>
        <fullName evidence="5">GDP-L-fucose synthase</fullName>
        <ecNumber evidence="5">1.1.1.271</ecNumber>
    </recommendedName>
    <alternativeName>
        <fullName evidence="5">GDP-4-keto-6-deoxy-D-mannose-3,5-epimerase-4-reductase</fullName>
    </alternativeName>
</protein>
<feature type="domain" description="NAD-dependent epimerase/dehydratase" evidence="6">
    <location>
        <begin position="11"/>
        <end position="238"/>
    </location>
</feature>
<dbReference type="RefSeq" id="WP_272744830.1">
    <property type="nucleotide sequence ID" value="NZ_JAQQKV010000002.1"/>
</dbReference>
<dbReference type="Gene3D" id="3.90.25.10">
    <property type="entry name" value="UDP-galactose 4-epimerase, domain 1"/>
    <property type="match status" value="1"/>
</dbReference>
<comment type="caution">
    <text evidence="7">The sequence shown here is derived from an EMBL/GenBank/DDBJ whole genome shotgun (WGS) entry which is preliminary data.</text>
</comment>
<comment type="similarity">
    <text evidence="1 5">Belongs to the NAD(P)-dependent epimerase/dehydratase family. Fucose synthase subfamily.</text>
</comment>
<dbReference type="InterPro" id="IPR036291">
    <property type="entry name" value="NAD(P)-bd_dom_sf"/>
</dbReference>
<feature type="binding site" evidence="5">
    <location>
        <position position="145"/>
    </location>
    <ligand>
        <name>NADP(+)</name>
        <dbReference type="ChEBI" id="CHEBI:58349"/>
    </ligand>
</feature>
<feature type="binding site" evidence="5">
    <location>
        <position position="192"/>
    </location>
    <ligand>
        <name>substrate</name>
    </ligand>
</feature>
<dbReference type="EMBL" id="JAQQKV010000002">
    <property type="protein sequence ID" value="MDC7676495.1"/>
    <property type="molecule type" value="Genomic_DNA"/>
</dbReference>
<feature type="active site" description="Proton donor/acceptor" evidence="5">
    <location>
        <position position="141"/>
    </location>
</feature>